<dbReference type="EMBL" id="WWCT01000002">
    <property type="protein sequence ID" value="MYN25375.1"/>
    <property type="molecule type" value="Genomic_DNA"/>
</dbReference>
<feature type="domain" description="HTH tetR-type" evidence="3">
    <location>
        <begin position="21"/>
        <end position="81"/>
    </location>
</feature>
<evidence type="ECO:0000313" key="4">
    <source>
        <dbReference type="EMBL" id="MYN25375.1"/>
    </source>
</evidence>
<protein>
    <submittedName>
        <fullName evidence="4">TetR family transcriptional regulator</fullName>
    </submittedName>
</protein>
<name>A0ABW9VUQ0_9BURK</name>
<sequence length="217" mass="24012">MAVAKTAGAAPAKKRVRLTTEVRRQQILEAALIEFTALGFNAASISKIASRAGTSKANLYVHFENKDEIFETLLKDVLQPALGAWQLPPVGHSVESALDTFIDQRYDEMTPQMVSLMKLLIAEGHRVPALIRRWQDETVLPAHRQQQAVIDGYVASGVLEPSPLTDNFSFIMAPVLYAAICRIIFTPDVAEAECQKTKETHRQLIQLLLKPRAGVLP</sequence>
<dbReference type="Gene3D" id="1.10.357.10">
    <property type="entry name" value="Tetracycline Repressor, domain 2"/>
    <property type="match status" value="1"/>
</dbReference>
<feature type="DNA-binding region" description="H-T-H motif" evidence="2">
    <location>
        <begin position="44"/>
        <end position="63"/>
    </location>
</feature>
<organism evidence="4 5">
    <name type="scientific">Duganella levis</name>
    <dbReference type="NCBI Taxonomy" id="2692169"/>
    <lineage>
        <taxon>Bacteria</taxon>
        <taxon>Pseudomonadati</taxon>
        <taxon>Pseudomonadota</taxon>
        <taxon>Betaproteobacteria</taxon>
        <taxon>Burkholderiales</taxon>
        <taxon>Oxalobacteraceae</taxon>
        <taxon>Telluria group</taxon>
        <taxon>Duganella</taxon>
    </lineage>
</organism>
<evidence type="ECO:0000313" key="5">
    <source>
        <dbReference type="Proteomes" id="UP000642144"/>
    </source>
</evidence>
<dbReference type="Pfam" id="PF00440">
    <property type="entry name" value="TetR_N"/>
    <property type="match status" value="1"/>
</dbReference>
<dbReference type="PANTHER" id="PTHR30055:SF196">
    <property type="entry name" value="HTH-TYPE TRANSCRIPTIONAL REGULATOR RUTR"/>
    <property type="match status" value="1"/>
</dbReference>
<reference evidence="4 5" key="1">
    <citation type="submission" date="2019-12" db="EMBL/GenBank/DDBJ databases">
        <title>Novel species isolated from a subtropical stream in China.</title>
        <authorList>
            <person name="Lu H."/>
        </authorList>
    </citation>
    <scope>NUCLEOTIDE SEQUENCE [LARGE SCALE GENOMIC DNA]</scope>
    <source>
        <strain evidence="4 5">CY42W</strain>
    </source>
</reference>
<comment type="caution">
    <text evidence="4">The sequence shown here is derived from an EMBL/GenBank/DDBJ whole genome shotgun (WGS) entry which is preliminary data.</text>
</comment>
<dbReference type="PRINTS" id="PR00455">
    <property type="entry name" value="HTHTETR"/>
</dbReference>
<dbReference type="SUPFAM" id="SSF48498">
    <property type="entry name" value="Tetracyclin repressor-like, C-terminal domain"/>
    <property type="match status" value="1"/>
</dbReference>
<dbReference type="PANTHER" id="PTHR30055">
    <property type="entry name" value="HTH-TYPE TRANSCRIPTIONAL REGULATOR RUTR"/>
    <property type="match status" value="1"/>
</dbReference>
<dbReference type="InterPro" id="IPR009057">
    <property type="entry name" value="Homeodomain-like_sf"/>
</dbReference>
<evidence type="ECO:0000256" key="2">
    <source>
        <dbReference type="PROSITE-ProRule" id="PRU00335"/>
    </source>
</evidence>
<dbReference type="InterPro" id="IPR036271">
    <property type="entry name" value="Tet_transcr_reg_TetR-rel_C_sf"/>
</dbReference>
<dbReference type="RefSeq" id="WP_161053512.1">
    <property type="nucleotide sequence ID" value="NZ_WWCT01000002.1"/>
</dbReference>
<evidence type="ECO:0000259" key="3">
    <source>
        <dbReference type="PROSITE" id="PS50977"/>
    </source>
</evidence>
<dbReference type="InterPro" id="IPR050109">
    <property type="entry name" value="HTH-type_TetR-like_transc_reg"/>
</dbReference>
<evidence type="ECO:0000256" key="1">
    <source>
        <dbReference type="ARBA" id="ARBA00023125"/>
    </source>
</evidence>
<dbReference type="PROSITE" id="PS50977">
    <property type="entry name" value="HTH_TETR_2"/>
    <property type="match status" value="1"/>
</dbReference>
<dbReference type="InterPro" id="IPR001647">
    <property type="entry name" value="HTH_TetR"/>
</dbReference>
<dbReference type="Proteomes" id="UP000642144">
    <property type="component" value="Unassembled WGS sequence"/>
</dbReference>
<gene>
    <name evidence="4" type="ORF">GTP69_03040</name>
</gene>
<accession>A0ABW9VUQ0</accession>
<dbReference type="SUPFAM" id="SSF46689">
    <property type="entry name" value="Homeodomain-like"/>
    <property type="match status" value="1"/>
</dbReference>
<keyword evidence="1 2" id="KW-0238">DNA-binding</keyword>
<keyword evidence="5" id="KW-1185">Reference proteome</keyword>
<proteinExistence type="predicted"/>